<reference evidence="2 3" key="1">
    <citation type="journal article" date="2018" name="BMC Genomics">
        <title>The genome of Naegleria lovaniensis, the basis for a comparative approach to unravel pathogenicity factors of the human pathogenic amoeba N. fowleri.</title>
        <authorList>
            <person name="Liechti N."/>
            <person name="Schurch N."/>
            <person name="Bruggmann R."/>
            <person name="Wittwer M."/>
        </authorList>
    </citation>
    <scope>NUCLEOTIDE SEQUENCE [LARGE SCALE GENOMIC DNA]</scope>
    <source>
        <strain evidence="2 3">ATCC 30569</strain>
    </source>
</reference>
<evidence type="ECO:0000313" key="3">
    <source>
        <dbReference type="Proteomes" id="UP000816034"/>
    </source>
</evidence>
<feature type="compositionally biased region" description="Low complexity" evidence="1">
    <location>
        <begin position="114"/>
        <end position="132"/>
    </location>
</feature>
<feature type="compositionally biased region" description="Basic residues" evidence="1">
    <location>
        <begin position="253"/>
        <end position="263"/>
    </location>
</feature>
<feature type="compositionally biased region" description="Polar residues" evidence="1">
    <location>
        <begin position="1"/>
        <end position="11"/>
    </location>
</feature>
<feature type="compositionally biased region" description="Polar residues" evidence="1">
    <location>
        <begin position="233"/>
        <end position="249"/>
    </location>
</feature>
<feature type="region of interest" description="Disordered" evidence="1">
    <location>
        <begin position="1"/>
        <end position="22"/>
    </location>
</feature>
<feature type="region of interest" description="Disordered" evidence="1">
    <location>
        <begin position="98"/>
        <end position="265"/>
    </location>
</feature>
<dbReference type="EMBL" id="PYSW02000004">
    <property type="protein sequence ID" value="KAG2392688.1"/>
    <property type="molecule type" value="Genomic_DNA"/>
</dbReference>
<gene>
    <name evidence="2" type="ORF">C9374_011413</name>
</gene>
<evidence type="ECO:0000256" key="1">
    <source>
        <dbReference type="SAM" id="MobiDB-lite"/>
    </source>
</evidence>
<dbReference type="Proteomes" id="UP000816034">
    <property type="component" value="Unassembled WGS sequence"/>
</dbReference>
<protein>
    <submittedName>
        <fullName evidence="2">Uncharacterized protein</fullName>
    </submittedName>
</protein>
<proteinExistence type="predicted"/>
<keyword evidence="3" id="KW-1185">Reference proteome</keyword>
<dbReference type="RefSeq" id="XP_044554582.1">
    <property type="nucleotide sequence ID" value="XM_044687066.1"/>
</dbReference>
<dbReference type="AlphaFoldDB" id="A0AA88GX78"/>
<dbReference type="GeneID" id="68103867"/>
<accession>A0AA88GX78</accession>
<feature type="compositionally biased region" description="Low complexity" evidence="1">
    <location>
        <begin position="139"/>
        <end position="162"/>
    </location>
</feature>
<feature type="compositionally biased region" description="Polar residues" evidence="1">
    <location>
        <begin position="182"/>
        <end position="202"/>
    </location>
</feature>
<evidence type="ECO:0000313" key="2">
    <source>
        <dbReference type="EMBL" id="KAG2392688.1"/>
    </source>
</evidence>
<name>A0AA88GX78_NAELO</name>
<sequence>MSVTTADSPTTPVIGDKTKHKNIPNEDFSNQCVCCKRYNLHYSKKYNINASNKSAYVAAFKFDVPLGVCCNSCYNKQHRYNKNHPNAASELIISTSASPKSTTTTSPNHNHQVSSPPTISTTSSHHQQQQPQELEDEPSTPSSRGGRRSSNSNRTPKSTTSRASRRGRSASSQSKSSTNTNDTNMTCIQSPDSVDNKTNNNMYDPDNNPRKRKMDHQQDSNNSINKFKKESVHASTTEGPFGSMLNNEDSSANHHHSHPRHHQHAADDALFYGEGDDQIDSLFITQQEMWTSQEPHVATSATQSRPQQGSELVAGMVTGNSHPSYLTPSHYNQYLPFHSSTSTTGTASQPIVAQSSASVQKLLVELAQQQQQLYQHTSRYLQQQHSLRAMNQVVAPQQVVSNSSTNPDSILQLLSEDQTASHASEFVEPVVVAPNMQPHSYFVDLIMNNENSSASMESKKVMKTLSPPSSQHCLYPFQTATSTQQHVVSPTMTFNPSSLFHSTGSNTTTNNPFTTSNASSLSYLNQPQTSFCSEQQQQQNPAVMFLLFYDDSKIKSIADYSNIQNTLNISKVFMPRHAPYSMLMEKITERMASEKKLWNQNGLKSVASIKMKFYLNGSTVLMNIDPNNQMLRFKDNDVLFVHVM</sequence>
<feature type="compositionally biased region" description="Low complexity" evidence="1">
    <location>
        <begin position="169"/>
        <end position="181"/>
    </location>
</feature>
<organism evidence="2 3">
    <name type="scientific">Naegleria lovaniensis</name>
    <name type="common">Amoeba</name>
    <dbReference type="NCBI Taxonomy" id="51637"/>
    <lineage>
        <taxon>Eukaryota</taxon>
        <taxon>Discoba</taxon>
        <taxon>Heterolobosea</taxon>
        <taxon>Tetramitia</taxon>
        <taxon>Eutetramitia</taxon>
        <taxon>Vahlkampfiidae</taxon>
        <taxon>Naegleria</taxon>
    </lineage>
</organism>
<comment type="caution">
    <text evidence="2">The sequence shown here is derived from an EMBL/GenBank/DDBJ whole genome shotgun (WGS) entry which is preliminary data.</text>
</comment>